<protein>
    <submittedName>
        <fullName evidence="2">Uncharacterized protein</fullName>
    </submittedName>
</protein>
<dbReference type="AlphaFoldDB" id="A0A3B6ENG2"/>
<reference evidence="2" key="1">
    <citation type="submission" date="2018-08" db="EMBL/GenBank/DDBJ databases">
        <authorList>
            <person name="Rossello M."/>
        </authorList>
    </citation>
    <scope>NUCLEOTIDE SEQUENCE [LARGE SCALE GENOMIC DNA]</scope>
    <source>
        <strain evidence="2">cv. Chinese Spring</strain>
    </source>
</reference>
<dbReference type="OrthoDB" id="716011at2759"/>
<feature type="transmembrane region" description="Helical" evidence="1">
    <location>
        <begin position="100"/>
        <end position="124"/>
    </location>
</feature>
<keyword evidence="1" id="KW-0472">Membrane</keyword>
<name>A0A3B6ENG2_WHEAT</name>
<keyword evidence="1" id="KW-1133">Transmembrane helix</keyword>
<keyword evidence="3" id="KW-1185">Reference proteome</keyword>
<keyword evidence="1" id="KW-0812">Transmembrane</keyword>
<dbReference type="Gramene" id="TraesCS3A02G419500.1">
    <property type="protein sequence ID" value="TraesCS3A02G419500.1"/>
    <property type="gene ID" value="TraesCS3A02G419500"/>
</dbReference>
<evidence type="ECO:0000313" key="3">
    <source>
        <dbReference type="Proteomes" id="UP000019116"/>
    </source>
</evidence>
<dbReference type="Gramene" id="TraesCS3A03G0974300.1">
    <property type="protein sequence ID" value="TraesCS3A03G0974300.1.CDS"/>
    <property type="gene ID" value="TraesCS3A03G0974300"/>
</dbReference>
<dbReference type="GeneID" id="123063036"/>
<evidence type="ECO:0000256" key="1">
    <source>
        <dbReference type="SAM" id="Phobius"/>
    </source>
</evidence>
<organism evidence="2">
    <name type="scientific">Triticum aestivum</name>
    <name type="common">Wheat</name>
    <dbReference type="NCBI Taxonomy" id="4565"/>
    <lineage>
        <taxon>Eukaryota</taxon>
        <taxon>Viridiplantae</taxon>
        <taxon>Streptophyta</taxon>
        <taxon>Embryophyta</taxon>
        <taxon>Tracheophyta</taxon>
        <taxon>Spermatophyta</taxon>
        <taxon>Magnoliopsida</taxon>
        <taxon>Liliopsida</taxon>
        <taxon>Poales</taxon>
        <taxon>Poaceae</taxon>
        <taxon>BOP clade</taxon>
        <taxon>Pooideae</taxon>
        <taxon>Triticodae</taxon>
        <taxon>Triticeae</taxon>
        <taxon>Triticinae</taxon>
        <taxon>Triticum</taxon>
    </lineage>
</organism>
<dbReference type="RefSeq" id="XP_044342686.1">
    <property type="nucleotide sequence ID" value="XM_044486751.1"/>
</dbReference>
<proteinExistence type="predicted"/>
<gene>
    <name evidence="2" type="primary">LOC123063036</name>
</gene>
<evidence type="ECO:0000313" key="2">
    <source>
        <dbReference type="EnsemblPlants" id="TraesCS3A02G419500.1"/>
    </source>
</evidence>
<sequence length="125" mass="13263">MLYDARQCRFFELQQAYCRRMTPHQIATTRRQARINPAGQGSGVYQGNGVAQMVPVATQAQIQAQAPHQVQTPPPAASNLIAEADRPAAVAGAVLAGQGLVVVSILMVAVNIMLTALVMVVVLAK</sequence>
<accession>A0A3B6ENG2</accession>
<dbReference type="EnsemblPlants" id="TraesCS3A02G419500.1">
    <property type="protein sequence ID" value="TraesCS3A02G419500.1"/>
    <property type="gene ID" value="TraesCS3A02G419500"/>
</dbReference>
<reference evidence="2" key="2">
    <citation type="submission" date="2018-10" db="UniProtKB">
        <authorList>
            <consortium name="EnsemblPlants"/>
        </authorList>
    </citation>
    <scope>IDENTIFICATION</scope>
</reference>
<dbReference type="Proteomes" id="UP000019116">
    <property type="component" value="Chromosome 3A"/>
</dbReference>